<dbReference type="EMBL" id="SNVV01000014">
    <property type="protein sequence ID" value="TDN48614.1"/>
    <property type="molecule type" value="Genomic_DNA"/>
</dbReference>
<name>A0A4R6DV42_9RHOO</name>
<dbReference type="PANTHER" id="PTHR22916:SF67">
    <property type="entry name" value="COLANIC ACID BIOSYNTHESIS GLYCOSYL TRANSFERASE WCAE-RELATED"/>
    <property type="match status" value="1"/>
</dbReference>
<feature type="domain" description="DUF5672" evidence="2">
    <location>
        <begin position="78"/>
        <end position="277"/>
    </location>
</feature>
<dbReference type="SUPFAM" id="SSF53448">
    <property type="entry name" value="Nucleotide-diphospho-sugar transferases"/>
    <property type="match status" value="1"/>
</dbReference>
<sequence>MQATIAASTDASPRGHAKQRLIVLVPTHLEQLDDELAATLRHNATELRGHALEVILPETCSPSWYEAFFAEHGIAGSVRLVAAHYFGSPAAVNKMGTDPAFYRLYRDYEYMLICHLDAWIFQDRLAFWMDAGYDFIGAPLFLPPCGRTHFLQRMAPFGGNGGLSLRRVDSCFRVLETFKPGVSLRRIGQALWFLARNRRWGFIRILFWLLRELARDWRGTCQKYNIYEDVFFTVIAPLCGNRIAIPDSKTALTFACEVNYALLQKEVLRLAPPLGIHGYDKYVDADYLGYVRGFFSRKAQCYDSEPALTKPLVSVVMIVKNLITSGRAETFDQAINSVLSQTYERVEIVLLDGASTDGTFAMLQERYGHAGNIAFHCKADRSVWEGMKNGVDFATGDLISVMNSDDYFRTPYALALLVQKMTATNADMAFGETGLVTDKGTVPFSTHLPSVLYCFGVVHQATLIKRSVIHTIDPFTRGHITAENLLFVAILMGGFQVVSVPETVVHYRVGGLSTELYGGKNAEKTAQDYVRYMKTLTTIGHYLQDEEIRLLHGFSGLRQVGPVRFTRMILKVGDRRLRSLLLAGLWSILSLHGKQYVKLIVLMLIKKTKKLFVKTS</sequence>
<dbReference type="PANTHER" id="PTHR22916">
    <property type="entry name" value="GLYCOSYLTRANSFERASE"/>
    <property type="match status" value="1"/>
</dbReference>
<evidence type="ECO:0000259" key="1">
    <source>
        <dbReference type="Pfam" id="PF00535"/>
    </source>
</evidence>
<evidence type="ECO:0000313" key="4">
    <source>
        <dbReference type="Proteomes" id="UP000295129"/>
    </source>
</evidence>
<evidence type="ECO:0000313" key="3">
    <source>
        <dbReference type="EMBL" id="TDN48614.1"/>
    </source>
</evidence>
<dbReference type="InterPro" id="IPR001173">
    <property type="entry name" value="Glyco_trans_2-like"/>
</dbReference>
<dbReference type="Proteomes" id="UP000295129">
    <property type="component" value="Unassembled WGS sequence"/>
</dbReference>
<feature type="domain" description="Glycosyltransferase 2-like" evidence="1">
    <location>
        <begin position="314"/>
        <end position="441"/>
    </location>
</feature>
<proteinExistence type="predicted"/>
<dbReference type="InterPro" id="IPR029044">
    <property type="entry name" value="Nucleotide-diphossugar_trans"/>
</dbReference>
<keyword evidence="4" id="KW-1185">Reference proteome</keyword>
<protein>
    <submittedName>
        <fullName evidence="3">Glycosyltransferase involved in cell wall biosynthesis</fullName>
    </submittedName>
</protein>
<evidence type="ECO:0000259" key="2">
    <source>
        <dbReference type="Pfam" id="PF18922"/>
    </source>
</evidence>
<dbReference type="Pfam" id="PF00535">
    <property type="entry name" value="Glycos_transf_2"/>
    <property type="match status" value="1"/>
</dbReference>
<dbReference type="Pfam" id="PF18922">
    <property type="entry name" value="DUF5672"/>
    <property type="match status" value="1"/>
</dbReference>
<dbReference type="InterPro" id="IPR043729">
    <property type="entry name" value="DUF5672"/>
</dbReference>
<comment type="caution">
    <text evidence="3">The sequence shown here is derived from an EMBL/GenBank/DDBJ whole genome shotgun (WGS) entry which is preliminary data.</text>
</comment>
<reference evidence="3 4" key="1">
    <citation type="submission" date="2019-03" db="EMBL/GenBank/DDBJ databases">
        <title>Genomic Encyclopedia of Type Strains, Phase IV (KMG-IV): sequencing the most valuable type-strain genomes for metagenomic binning, comparative biology and taxonomic classification.</title>
        <authorList>
            <person name="Goeker M."/>
        </authorList>
    </citation>
    <scope>NUCLEOTIDE SEQUENCE [LARGE SCALE GENOMIC DNA]</scope>
    <source>
        <strain evidence="3 4">DSM 12121</strain>
    </source>
</reference>
<keyword evidence="3" id="KW-0808">Transferase</keyword>
<dbReference type="GO" id="GO:0016758">
    <property type="term" value="F:hexosyltransferase activity"/>
    <property type="evidence" value="ECO:0007669"/>
    <property type="project" value="UniProtKB-ARBA"/>
</dbReference>
<organism evidence="3 4">
    <name type="scientific">Azoarcus indigens</name>
    <dbReference type="NCBI Taxonomy" id="29545"/>
    <lineage>
        <taxon>Bacteria</taxon>
        <taxon>Pseudomonadati</taxon>
        <taxon>Pseudomonadota</taxon>
        <taxon>Betaproteobacteria</taxon>
        <taxon>Rhodocyclales</taxon>
        <taxon>Zoogloeaceae</taxon>
        <taxon>Azoarcus</taxon>
    </lineage>
</organism>
<dbReference type="Gene3D" id="3.90.550.10">
    <property type="entry name" value="Spore Coat Polysaccharide Biosynthesis Protein SpsA, Chain A"/>
    <property type="match status" value="1"/>
</dbReference>
<dbReference type="AlphaFoldDB" id="A0A4R6DV42"/>
<gene>
    <name evidence="3" type="ORF">C7389_1141</name>
</gene>
<accession>A0A4R6DV42</accession>